<name>A0A7I8VN68_9ANNE</name>
<dbReference type="Proteomes" id="UP000549394">
    <property type="component" value="Unassembled WGS sequence"/>
</dbReference>
<evidence type="ECO:0000313" key="3">
    <source>
        <dbReference type="Proteomes" id="UP000549394"/>
    </source>
</evidence>
<dbReference type="PANTHER" id="PTHR13248:SF4">
    <property type="entry name" value="ELONGIN B"/>
    <property type="match status" value="1"/>
</dbReference>
<dbReference type="GO" id="GO:0070449">
    <property type="term" value="C:elongin complex"/>
    <property type="evidence" value="ECO:0007669"/>
    <property type="project" value="InterPro"/>
</dbReference>
<dbReference type="EMBL" id="CAJFCJ010000006">
    <property type="protein sequence ID" value="CAD5116020.1"/>
    <property type="molecule type" value="Genomic_DNA"/>
</dbReference>
<dbReference type="GO" id="GO:0030891">
    <property type="term" value="C:VCB complex"/>
    <property type="evidence" value="ECO:0007669"/>
    <property type="project" value="InterPro"/>
</dbReference>
<dbReference type="Gene3D" id="3.10.20.90">
    <property type="entry name" value="Phosphatidylinositol 3-kinase Catalytic Subunit, Chain A, domain 1"/>
    <property type="match status" value="1"/>
</dbReference>
<dbReference type="PROSITE" id="PS50053">
    <property type="entry name" value="UBIQUITIN_2"/>
    <property type="match status" value="1"/>
</dbReference>
<comment type="caution">
    <text evidence="2">The sequence shown here is derived from an EMBL/GenBank/DDBJ whole genome shotgun (WGS) entry which is preliminary data.</text>
</comment>
<evidence type="ECO:0000313" key="2">
    <source>
        <dbReference type="EMBL" id="CAD5116020.1"/>
    </source>
</evidence>
<sequence length="117" mass="13209">MDVFFVIRWQNKSIFLDVKESNTIYDLKLLISGIMGKSADDMQLYNLAKDSIEECLENERSLAECGLTANVARAQSPAQLGVTFRMDDGGFENMNVKEYSSPPELPDVMKKHNSVKK</sequence>
<dbReference type="InterPro" id="IPR039049">
    <property type="entry name" value="ELOB"/>
</dbReference>
<feature type="domain" description="Ubiquitin-like" evidence="1">
    <location>
        <begin position="1"/>
        <end position="67"/>
    </location>
</feature>
<dbReference type="InterPro" id="IPR029071">
    <property type="entry name" value="Ubiquitin-like_domsf"/>
</dbReference>
<dbReference type="SUPFAM" id="SSF54236">
    <property type="entry name" value="Ubiquitin-like"/>
    <property type="match status" value="1"/>
</dbReference>
<dbReference type="OrthoDB" id="7537057at2759"/>
<proteinExistence type="predicted"/>
<keyword evidence="3" id="KW-1185">Reference proteome</keyword>
<dbReference type="AlphaFoldDB" id="A0A7I8VN68"/>
<reference evidence="2 3" key="1">
    <citation type="submission" date="2020-08" db="EMBL/GenBank/DDBJ databases">
        <authorList>
            <person name="Hejnol A."/>
        </authorList>
    </citation>
    <scope>NUCLEOTIDE SEQUENCE [LARGE SCALE GENOMIC DNA]</scope>
</reference>
<protein>
    <submittedName>
        <fullName evidence="2">DgyrCDS4954</fullName>
    </submittedName>
</protein>
<accession>A0A7I8VN68</accession>
<gene>
    <name evidence="2" type="ORF">DGYR_LOCUS4695</name>
</gene>
<dbReference type="GO" id="GO:0006368">
    <property type="term" value="P:transcription elongation by RNA polymerase II"/>
    <property type="evidence" value="ECO:0007669"/>
    <property type="project" value="InterPro"/>
</dbReference>
<organism evidence="2 3">
    <name type="scientific">Dimorphilus gyrociliatus</name>
    <dbReference type="NCBI Taxonomy" id="2664684"/>
    <lineage>
        <taxon>Eukaryota</taxon>
        <taxon>Metazoa</taxon>
        <taxon>Spiralia</taxon>
        <taxon>Lophotrochozoa</taxon>
        <taxon>Annelida</taxon>
        <taxon>Polychaeta</taxon>
        <taxon>Polychaeta incertae sedis</taxon>
        <taxon>Dinophilidae</taxon>
        <taxon>Dimorphilus</taxon>
    </lineage>
</organism>
<dbReference type="PANTHER" id="PTHR13248">
    <property type="entry name" value="TRANSCRIPTION ELONGATION FACTOR B POLYPEPTIDE 2"/>
    <property type="match status" value="1"/>
</dbReference>
<evidence type="ECO:0000259" key="1">
    <source>
        <dbReference type="PROSITE" id="PS50053"/>
    </source>
</evidence>
<dbReference type="InterPro" id="IPR000626">
    <property type="entry name" value="Ubiquitin-like_dom"/>
</dbReference>